<organism evidence="1 2">
    <name type="scientific">Mycena citricolor</name>
    <dbReference type="NCBI Taxonomy" id="2018698"/>
    <lineage>
        <taxon>Eukaryota</taxon>
        <taxon>Fungi</taxon>
        <taxon>Dikarya</taxon>
        <taxon>Basidiomycota</taxon>
        <taxon>Agaricomycotina</taxon>
        <taxon>Agaricomycetes</taxon>
        <taxon>Agaricomycetidae</taxon>
        <taxon>Agaricales</taxon>
        <taxon>Marasmiineae</taxon>
        <taxon>Mycenaceae</taxon>
        <taxon>Mycena</taxon>
    </lineage>
</organism>
<proteinExistence type="predicted"/>
<feature type="non-terminal residue" evidence="1">
    <location>
        <position position="100"/>
    </location>
</feature>
<name>A0AAD2Q5V2_9AGAR</name>
<sequence>SCRLEQAVFLRSLQFERHEKNRILAHRIQLQDSVVPFLPGRTRLEHLVGVFFRSPDVSSFLRASGEKVLHRSRWFVLDAHGLQQHQRVGFDRRLVRQRKR</sequence>
<feature type="non-terminal residue" evidence="1">
    <location>
        <position position="1"/>
    </location>
</feature>
<evidence type="ECO:0000313" key="1">
    <source>
        <dbReference type="EMBL" id="CAK5279115.1"/>
    </source>
</evidence>
<gene>
    <name evidence="1" type="ORF">MYCIT1_LOCUS28927</name>
</gene>
<keyword evidence="2" id="KW-1185">Reference proteome</keyword>
<evidence type="ECO:0000313" key="2">
    <source>
        <dbReference type="Proteomes" id="UP001295794"/>
    </source>
</evidence>
<comment type="caution">
    <text evidence="1">The sequence shown here is derived from an EMBL/GenBank/DDBJ whole genome shotgun (WGS) entry which is preliminary data.</text>
</comment>
<dbReference type="AlphaFoldDB" id="A0AAD2Q5V2"/>
<accession>A0AAD2Q5V2</accession>
<dbReference type="Proteomes" id="UP001295794">
    <property type="component" value="Unassembled WGS sequence"/>
</dbReference>
<reference evidence="1" key="1">
    <citation type="submission" date="2023-11" db="EMBL/GenBank/DDBJ databases">
        <authorList>
            <person name="De Vega J J."/>
            <person name="De Vega J J."/>
        </authorList>
    </citation>
    <scope>NUCLEOTIDE SEQUENCE</scope>
</reference>
<dbReference type="EMBL" id="CAVNYO010000434">
    <property type="protein sequence ID" value="CAK5279115.1"/>
    <property type="molecule type" value="Genomic_DNA"/>
</dbReference>
<protein>
    <submittedName>
        <fullName evidence="1">Uncharacterized protein</fullName>
    </submittedName>
</protein>